<evidence type="ECO:0000313" key="5">
    <source>
        <dbReference type="Proteomes" id="UP001189122"/>
    </source>
</evidence>
<dbReference type="PANTHER" id="PTHR44067">
    <property type="entry name" value="S-ADENOSYL-L-METHIONINE-DEPENDENT METHYLTRANSFERASE SUPERFAMILY PROTEIN-RELATED"/>
    <property type="match status" value="1"/>
</dbReference>
<name>A0A7I8J4T2_SPIIN</name>
<keyword evidence="5" id="KW-1185">Reference proteome</keyword>
<dbReference type="InterPro" id="IPR013216">
    <property type="entry name" value="Methyltransf_11"/>
</dbReference>
<feature type="transmembrane region" description="Helical" evidence="2">
    <location>
        <begin position="12"/>
        <end position="33"/>
    </location>
</feature>
<evidence type="ECO:0000256" key="2">
    <source>
        <dbReference type="SAM" id="Phobius"/>
    </source>
</evidence>
<protein>
    <recommendedName>
        <fullName evidence="3">Methyltransferase type 11 domain-containing protein</fullName>
    </recommendedName>
</protein>
<gene>
    <name evidence="4" type="ORF">SI7747_09011164</name>
</gene>
<evidence type="ECO:0000313" key="4">
    <source>
        <dbReference type="EMBL" id="CAA2625396.1"/>
    </source>
</evidence>
<dbReference type="InterPro" id="IPR029063">
    <property type="entry name" value="SAM-dependent_MTases_sf"/>
</dbReference>
<dbReference type="EMBL" id="LR743596">
    <property type="protein sequence ID" value="CAA2625396.1"/>
    <property type="molecule type" value="Genomic_DNA"/>
</dbReference>
<feature type="domain" description="Methyltransferase type 11" evidence="3">
    <location>
        <begin position="263"/>
        <end position="340"/>
    </location>
</feature>
<keyword evidence="2" id="KW-0812">Transmembrane</keyword>
<organism evidence="4">
    <name type="scientific">Spirodela intermedia</name>
    <name type="common">Intermediate duckweed</name>
    <dbReference type="NCBI Taxonomy" id="51605"/>
    <lineage>
        <taxon>Eukaryota</taxon>
        <taxon>Viridiplantae</taxon>
        <taxon>Streptophyta</taxon>
        <taxon>Embryophyta</taxon>
        <taxon>Tracheophyta</taxon>
        <taxon>Spermatophyta</taxon>
        <taxon>Magnoliopsida</taxon>
        <taxon>Liliopsida</taxon>
        <taxon>Araceae</taxon>
        <taxon>Lemnoideae</taxon>
        <taxon>Spirodela</taxon>
    </lineage>
</organism>
<feature type="compositionally biased region" description="Pro residues" evidence="1">
    <location>
        <begin position="74"/>
        <end position="88"/>
    </location>
</feature>
<dbReference type="Gene3D" id="3.40.50.150">
    <property type="entry name" value="Vaccinia Virus protein VP39"/>
    <property type="match status" value="1"/>
</dbReference>
<keyword evidence="2" id="KW-0472">Membrane</keyword>
<dbReference type="Proteomes" id="UP001189122">
    <property type="component" value="Unassembled WGS sequence"/>
</dbReference>
<dbReference type="InterPro" id="IPR053223">
    <property type="entry name" value="Prob_Methyltransferase"/>
</dbReference>
<keyword evidence="2" id="KW-1133">Transmembrane helix</keyword>
<sequence>MDSSRGHRLPSLCAPPVFLFILAASNLVTFFVFSSTFSFSSSGCSASSYFTSPLPPEPPPATAPQSPRRWRELLPPPTSRRSPSPSPPRRASLRAQPQLPIRRPHRPVGHPCELFPAELSRFMTYPVNGSCPDDEFEAQRLLLKGCEPLPRRRCRPAAHADFVEPAALPESLWLTPPDSSVVWTAYTCKNYACLIERKNQKDFDDCKDCFDLEEGRRADGSSLRQPLDFSIDEVLRLKPRERSASGWTSAAARDLRGAHEGAQRHGGHDLHEPQRALQQLHRRQRGHPSLLSISQRLPIFDNTLDVVHSMHVISNWIPDTLFHFIFFDIYRVLRPGGIFWLDHFFFVEEQMGKYVSMIDSVGFRRLKWVVGRKLDRGPELKEMYISAVLEKPLKNSW</sequence>
<dbReference type="AlphaFoldDB" id="A0A7I8J4T2"/>
<dbReference type="EMBL" id="CACRZD030000009">
    <property type="protein sequence ID" value="CAA6664775.1"/>
    <property type="molecule type" value="Genomic_DNA"/>
</dbReference>
<proteinExistence type="predicted"/>
<dbReference type="SUPFAM" id="SSF53335">
    <property type="entry name" value="S-adenosyl-L-methionine-dependent methyltransferases"/>
    <property type="match status" value="1"/>
</dbReference>
<feature type="region of interest" description="Disordered" evidence="1">
    <location>
        <begin position="50"/>
        <end position="103"/>
    </location>
</feature>
<reference evidence="4 5" key="1">
    <citation type="submission" date="2019-12" db="EMBL/GenBank/DDBJ databases">
        <authorList>
            <person name="Scholz U."/>
            <person name="Mascher M."/>
            <person name="Fiebig A."/>
        </authorList>
    </citation>
    <scope>NUCLEOTIDE SEQUENCE</scope>
</reference>
<dbReference type="PANTHER" id="PTHR44067:SF7">
    <property type="entry name" value="METHYLTRANSFERASE TYPE 11 DOMAIN-CONTAINING PROTEIN"/>
    <property type="match status" value="1"/>
</dbReference>
<evidence type="ECO:0000256" key="1">
    <source>
        <dbReference type="SAM" id="MobiDB-lite"/>
    </source>
</evidence>
<dbReference type="GO" id="GO:0008757">
    <property type="term" value="F:S-adenosylmethionine-dependent methyltransferase activity"/>
    <property type="evidence" value="ECO:0007669"/>
    <property type="project" value="InterPro"/>
</dbReference>
<feature type="compositionally biased region" description="Low complexity" evidence="1">
    <location>
        <begin position="89"/>
        <end position="98"/>
    </location>
</feature>
<accession>A0A7I8J4T2</accession>
<evidence type="ECO:0000259" key="3">
    <source>
        <dbReference type="Pfam" id="PF08241"/>
    </source>
</evidence>
<dbReference type="Pfam" id="PF08241">
    <property type="entry name" value="Methyltransf_11"/>
    <property type="match status" value="1"/>
</dbReference>
<feature type="compositionally biased region" description="Pro residues" evidence="1">
    <location>
        <begin position="53"/>
        <end position="62"/>
    </location>
</feature>